<evidence type="ECO:0000256" key="1">
    <source>
        <dbReference type="ARBA" id="ARBA00022679"/>
    </source>
</evidence>
<dbReference type="CDD" id="cd14014">
    <property type="entry name" value="STKc_PknB_like"/>
    <property type="match status" value="1"/>
</dbReference>
<feature type="domain" description="Protein kinase" evidence="8">
    <location>
        <begin position="88"/>
        <end position="377"/>
    </location>
</feature>
<protein>
    <submittedName>
        <fullName evidence="9">Serine/threonine protein kinase</fullName>
    </submittedName>
</protein>
<evidence type="ECO:0000313" key="10">
    <source>
        <dbReference type="Proteomes" id="UP000676565"/>
    </source>
</evidence>
<keyword evidence="3 9" id="KW-0418">Kinase</keyword>
<dbReference type="InterPro" id="IPR008271">
    <property type="entry name" value="Ser/Thr_kinase_AS"/>
</dbReference>
<evidence type="ECO:0000313" key="9">
    <source>
        <dbReference type="EMBL" id="MBP3960556.1"/>
    </source>
</evidence>
<keyword evidence="2 5" id="KW-0547">Nucleotide-binding</keyword>
<dbReference type="PROSITE" id="PS50011">
    <property type="entry name" value="PROTEIN_KINASE_DOM"/>
    <property type="match status" value="1"/>
</dbReference>
<accession>A0ABS5C3I3</accession>
<dbReference type="Gene3D" id="1.10.510.10">
    <property type="entry name" value="Transferase(Phosphotransferase) domain 1"/>
    <property type="match status" value="1"/>
</dbReference>
<dbReference type="EMBL" id="JAGKQQ010000002">
    <property type="protein sequence ID" value="MBP3960556.1"/>
    <property type="molecule type" value="Genomic_DNA"/>
</dbReference>
<evidence type="ECO:0000256" key="5">
    <source>
        <dbReference type="PROSITE-ProRule" id="PRU10141"/>
    </source>
</evidence>
<sequence length="830" mass="90290">MPSDGPDPTSTRADGTPETSRGNRGAEVAVHEPAPDGTVVQDKPPVWVQPLSGAHGSSGSGPSGQAFHELDREIERLQTDGGDIADGYALVRKLGSGSFGTVWEAVDRLTNERVAIKFFTAGASDWEKLLSEVGLLQAVEGCRGIVIVKQVRPGGDGRRPLYVMQLANGGSLAEWIKTAGAFPPRERARLATGFFTRVARAMAAVHRRGIHHCDLKPQNILLHSPEPGAEPEPLVADFGQGHLATDDTPALGTFFYMPPDQIDAAQVSTPPDTRWDVYALGAVAHELLTGSPPRRSPELAEKIKKAPKQLPAKMAVYREGVFAAPRPSAHHKLVDRQLGRIIDRCLSLNPDTRPRDAGALVALLDARARWRRTRPVLALAAAATLLVIGLIAGVGIALANAETDRMKGDVTAEVSSSLARTAGYGAPAIEDRLQRHIAQAERIAFERPPAVAAALDRLGRGTHGPTWNPGTAAPADFETCQKWLTVTQEDRLARLRRGDSAVPLRLVLVADSGTPGRSRGYFLVRAHPDGKIETHRNADTPAVFTHDFSYRDYFHARGHQTDEIGQPHAPVRATHISEPYRSTGDDRTADGQVLTRPWKVDVATPIWDNTEARRRVVGLLILGLNLERDLAPLLEPADLGATGSQRLGIGRRVKVVLIDHRDQWVWHPDCKQRLIEDRPDGLPHNYRALARTHGASADQTCPWDRVPAPAAGTGRRYGFAESADYIDFVEAERADAEANTDPEIACFTRFNPYAQSRYGEDDPTTEPGHPRKWVLVAQVDKRLALAPLTDLERKLVAIGAGAGGALVLLALVLWGWLVRVLRRLEFASHG</sequence>
<dbReference type="PROSITE" id="PS00107">
    <property type="entry name" value="PROTEIN_KINASE_ATP"/>
    <property type="match status" value="1"/>
</dbReference>
<keyword evidence="9" id="KW-0723">Serine/threonine-protein kinase</keyword>
<keyword evidence="4 5" id="KW-0067">ATP-binding</keyword>
<dbReference type="Gene3D" id="3.30.200.20">
    <property type="entry name" value="Phosphorylase Kinase, domain 1"/>
    <property type="match status" value="1"/>
</dbReference>
<dbReference type="RefSeq" id="WP_210662721.1">
    <property type="nucleotide sequence ID" value="NZ_JAGKQQ010000002.1"/>
</dbReference>
<evidence type="ECO:0000259" key="8">
    <source>
        <dbReference type="PROSITE" id="PS50011"/>
    </source>
</evidence>
<dbReference type="Proteomes" id="UP000676565">
    <property type="component" value="Unassembled WGS sequence"/>
</dbReference>
<feature type="region of interest" description="Disordered" evidence="6">
    <location>
        <begin position="1"/>
        <end position="66"/>
    </location>
</feature>
<dbReference type="Pfam" id="PF00069">
    <property type="entry name" value="Pkinase"/>
    <property type="match status" value="1"/>
</dbReference>
<name>A0ABS5C3I3_9BACT</name>
<keyword evidence="10" id="KW-1185">Reference proteome</keyword>
<dbReference type="InterPro" id="IPR011009">
    <property type="entry name" value="Kinase-like_dom_sf"/>
</dbReference>
<keyword evidence="1" id="KW-0808">Transferase</keyword>
<dbReference type="PROSITE" id="PS00108">
    <property type="entry name" value="PROTEIN_KINASE_ST"/>
    <property type="match status" value="1"/>
</dbReference>
<evidence type="ECO:0000256" key="2">
    <source>
        <dbReference type="ARBA" id="ARBA00022741"/>
    </source>
</evidence>
<proteinExistence type="predicted"/>
<keyword evidence="7" id="KW-0472">Membrane</keyword>
<feature type="binding site" evidence="5">
    <location>
        <position position="117"/>
    </location>
    <ligand>
        <name>ATP</name>
        <dbReference type="ChEBI" id="CHEBI:30616"/>
    </ligand>
</feature>
<dbReference type="SUPFAM" id="SSF56112">
    <property type="entry name" value="Protein kinase-like (PK-like)"/>
    <property type="match status" value="1"/>
</dbReference>
<feature type="compositionally biased region" description="Polar residues" evidence="6">
    <location>
        <begin position="8"/>
        <end position="22"/>
    </location>
</feature>
<evidence type="ECO:0000256" key="3">
    <source>
        <dbReference type="ARBA" id="ARBA00022777"/>
    </source>
</evidence>
<dbReference type="GO" id="GO:0004674">
    <property type="term" value="F:protein serine/threonine kinase activity"/>
    <property type="evidence" value="ECO:0007669"/>
    <property type="project" value="UniProtKB-KW"/>
</dbReference>
<keyword evidence="7" id="KW-1133">Transmembrane helix</keyword>
<feature type="transmembrane region" description="Helical" evidence="7">
    <location>
        <begin position="376"/>
        <end position="399"/>
    </location>
</feature>
<evidence type="ECO:0000256" key="6">
    <source>
        <dbReference type="SAM" id="MobiDB-lite"/>
    </source>
</evidence>
<dbReference type="InterPro" id="IPR017441">
    <property type="entry name" value="Protein_kinase_ATP_BS"/>
</dbReference>
<comment type="caution">
    <text evidence="9">The sequence shown here is derived from an EMBL/GenBank/DDBJ whole genome shotgun (WGS) entry which is preliminary data.</text>
</comment>
<dbReference type="PANTHER" id="PTHR43289">
    <property type="entry name" value="MITOGEN-ACTIVATED PROTEIN KINASE KINASE KINASE 20-RELATED"/>
    <property type="match status" value="1"/>
</dbReference>
<evidence type="ECO:0000256" key="7">
    <source>
        <dbReference type="SAM" id="Phobius"/>
    </source>
</evidence>
<keyword evidence="7" id="KW-0812">Transmembrane</keyword>
<dbReference type="SMART" id="SM00220">
    <property type="entry name" value="S_TKc"/>
    <property type="match status" value="1"/>
</dbReference>
<evidence type="ECO:0000256" key="4">
    <source>
        <dbReference type="ARBA" id="ARBA00022840"/>
    </source>
</evidence>
<organism evidence="9 10">
    <name type="scientific">Gemmata palustris</name>
    <dbReference type="NCBI Taxonomy" id="2822762"/>
    <lineage>
        <taxon>Bacteria</taxon>
        <taxon>Pseudomonadati</taxon>
        <taxon>Planctomycetota</taxon>
        <taxon>Planctomycetia</taxon>
        <taxon>Gemmatales</taxon>
        <taxon>Gemmataceae</taxon>
        <taxon>Gemmata</taxon>
    </lineage>
</organism>
<dbReference type="InterPro" id="IPR000719">
    <property type="entry name" value="Prot_kinase_dom"/>
</dbReference>
<reference evidence="9 10" key="1">
    <citation type="submission" date="2021-04" db="EMBL/GenBank/DDBJ databases">
        <authorList>
            <person name="Ivanova A."/>
        </authorList>
    </citation>
    <scope>NUCLEOTIDE SEQUENCE [LARGE SCALE GENOMIC DNA]</scope>
    <source>
        <strain evidence="9 10">G18</strain>
    </source>
</reference>
<dbReference type="PANTHER" id="PTHR43289:SF6">
    <property type="entry name" value="SERINE_THREONINE-PROTEIN KINASE NEKL-3"/>
    <property type="match status" value="1"/>
</dbReference>
<feature type="transmembrane region" description="Helical" evidence="7">
    <location>
        <begin position="795"/>
        <end position="818"/>
    </location>
</feature>
<gene>
    <name evidence="9" type="ORF">J8F10_35475</name>
</gene>